<evidence type="ECO:0000313" key="3">
    <source>
        <dbReference type="Proteomes" id="UP000762271"/>
    </source>
</evidence>
<accession>A0AAE2YJ09</accession>
<keyword evidence="1" id="KW-0732">Signal</keyword>
<gene>
    <name evidence="2" type="ORF">G6693_00590</name>
</gene>
<dbReference type="Proteomes" id="UP000762271">
    <property type="component" value="Unassembled WGS sequence"/>
</dbReference>
<proteinExistence type="predicted"/>
<dbReference type="AlphaFoldDB" id="A0AAE2YJ09"/>
<sequence length="113" mass="12932">MNKERNMLNFKLLIISFLLSISGFSQAQAISGDFQKNCAQEQLQEHRDIKKKSLTEEDFKPYCNCLAEYISKNASNRQANELVMDPKSKPEWLKAIELKAMKSCLAADPKMNT</sequence>
<evidence type="ECO:0000256" key="1">
    <source>
        <dbReference type="SAM" id="SignalP"/>
    </source>
</evidence>
<name>A0AAE2YJ09_9BURK</name>
<comment type="caution">
    <text evidence="2">The sequence shown here is derived from an EMBL/GenBank/DDBJ whole genome shotgun (WGS) entry which is preliminary data.</text>
</comment>
<evidence type="ECO:0000313" key="2">
    <source>
        <dbReference type="EMBL" id="MBT8590426.1"/>
    </source>
</evidence>
<feature type="signal peptide" evidence="1">
    <location>
        <begin position="1"/>
        <end position="27"/>
    </location>
</feature>
<reference evidence="2" key="1">
    <citation type="journal article" date="2021" name="Genome Biol. Evol.">
        <title>Continental-Scale Gene Flow Prevents Allopatric Divergence of Pelagic Freshwater Bacteria.</title>
        <authorList>
            <person name="Hoetzinger M."/>
            <person name="Pitt A."/>
            <person name="Huemer A."/>
            <person name="Hahn M.W."/>
        </authorList>
    </citation>
    <scope>NUCLEOTIDE SEQUENCE</scope>
    <source>
        <strain evidence="2">AP-YLGG-20-G6</strain>
    </source>
</reference>
<organism evidence="2 3">
    <name type="scientific">Polynucleobacter paneuropaeus</name>
    <dbReference type="NCBI Taxonomy" id="2527775"/>
    <lineage>
        <taxon>Bacteria</taxon>
        <taxon>Pseudomonadati</taxon>
        <taxon>Pseudomonadota</taxon>
        <taxon>Betaproteobacteria</taxon>
        <taxon>Burkholderiales</taxon>
        <taxon>Burkholderiaceae</taxon>
        <taxon>Polynucleobacter</taxon>
    </lineage>
</organism>
<protein>
    <submittedName>
        <fullName evidence="2">Uncharacterized protein</fullName>
    </submittedName>
</protein>
<feature type="chain" id="PRO_5042044426" evidence="1">
    <location>
        <begin position="28"/>
        <end position="113"/>
    </location>
</feature>
<dbReference type="EMBL" id="JAANGI010000001">
    <property type="protein sequence ID" value="MBT8590426.1"/>
    <property type="molecule type" value="Genomic_DNA"/>
</dbReference>